<dbReference type="AlphaFoldDB" id="A0AAT9HL49"/>
<accession>A0AAT9HL49</accession>
<organism evidence="2">
    <name type="scientific">Streptomyces haneummycinicus</name>
    <dbReference type="NCBI Taxonomy" id="3074435"/>
    <lineage>
        <taxon>Bacteria</taxon>
        <taxon>Bacillati</taxon>
        <taxon>Actinomycetota</taxon>
        <taxon>Actinomycetes</taxon>
        <taxon>Kitasatosporales</taxon>
        <taxon>Streptomycetaceae</taxon>
        <taxon>Streptomyces</taxon>
    </lineage>
</organism>
<evidence type="ECO:0000313" key="2">
    <source>
        <dbReference type="EMBL" id="BFO18236.1"/>
    </source>
</evidence>
<evidence type="ECO:0000256" key="1">
    <source>
        <dbReference type="SAM" id="MobiDB-lite"/>
    </source>
</evidence>
<feature type="region of interest" description="Disordered" evidence="1">
    <location>
        <begin position="82"/>
        <end position="102"/>
    </location>
</feature>
<feature type="region of interest" description="Disordered" evidence="1">
    <location>
        <begin position="130"/>
        <end position="150"/>
    </location>
</feature>
<feature type="compositionally biased region" description="Basic residues" evidence="1">
    <location>
        <begin position="133"/>
        <end position="149"/>
    </location>
</feature>
<reference evidence="2" key="1">
    <citation type="submission" date="2024-06" db="EMBL/GenBank/DDBJ databases">
        <authorList>
            <consortium name="consrtm"/>
            <person name="Uemura M."/>
            <person name="Terahara T."/>
        </authorList>
    </citation>
    <scope>NUCLEOTIDE SEQUENCE</scope>
    <source>
        <strain evidence="2">KM77-8</strain>
    </source>
</reference>
<protein>
    <submittedName>
        <fullName evidence="2">Uncharacterized protein</fullName>
    </submittedName>
</protein>
<gene>
    <name evidence="2" type="ORF">SHKM778_46240</name>
</gene>
<name>A0AAT9HL49_9ACTN</name>
<sequence length="196" mass="21219">MLDAVEQWQHQSVTDKSWRHTEQRALEGGLLDGHQAQIGGLAQLGVRFHRGAEVTELCAAHAQAVLPHRMGRLLPARQITRCPARDSSAARRPPTPPGPSTATVQAWAGVSGGNGKDASTLWQSFQADSVSRGRNRVNRARRSGPRFRQKSGVDVGDVQFVGCGQFGTVLSEPTAGVKTRPVNRSRNRASTWARLG</sequence>
<dbReference type="EMBL" id="AP035768">
    <property type="protein sequence ID" value="BFO18236.1"/>
    <property type="molecule type" value="Genomic_DNA"/>
</dbReference>
<feature type="region of interest" description="Disordered" evidence="1">
    <location>
        <begin position="177"/>
        <end position="196"/>
    </location>
</feature>
<feature type="region of interest" description="Disordered" evidence="1">
    <location>
        <begin position="1"/>
        <end position="20"/>
    </location>
</feature>
<reference evidence="2" key="2">
    <citation type="submission" date="2024-07" db="EMBL/GenBank/DDBJ databases">
        <title>Streptomyces haneummycinica sp. nov., a new antibiotic-producing actinobacterium isolated from marine sediment.</title>
        <authorList>
            <person name="Uemura M."/>
            <person name="Hamada M."/>
            <person name="Hirano S."/>
            <person name="Kobayashi K."/>
            <person name="Ohshiro T."/>
            <person name="Kobayashi T."/>
            <person name="Terahara T."/>
        </authorList>
    </citation>
    <scope>NUCLEOTIDE SEQUENCE</scope>
    <source>
        <strain evidence="2">KM77-8</strain>
    </source>
</reference>
<proteinExistence type="predicted"/>